<dbReference type="GO" id="GO:0046872">
    <property type="term" value="F:metal ion binding"/>
    <property type="evidence" value="ECO:0007669"/>
    <property type="project" value="UniProtKB-KW"/>
</dbReference>
<dbReference type="Gene3D" id="3.40.350.10">
    <property type="entry name" value="Creatinase/prolidase N-terminal domain"/>
    <property type="match status" value="2"/>
</dbReference>
<reference evidence="8 9" key="1">
    <citation type="submission" date="2020-04" db="EMBL/GenBank/DDBJ databases">
        <title>Description of novel Gluconacetobacter.</title>
        <authorList>
            <person name="Sombolestani A."/>
        </authorList>
    </citation>
    <scope>NUCLEOTIDE SEQUENCE [LARGE SCALE GENOMIC DNA]</scope>
    <source>
        <strain evidence="8 9">LMG 27724</strain>
    </source>
</reference>
<dbReference type="SUPFAM" id="SSF55920">
    <property type="entry name" value="Creatinase/aminopeptidase"/>
    <property type="match status" value="1"/>
</dbReference>
<dbReference type="CDD" id="cd01085">
    <property type="entry name" value="APP"/>
    <property type="match status" value="1"/>
</dbReference>
<dbReference type="Pfam" id="PF01321">
    <property type="entry name" value="Creatinase_N"/>
    <property type="match status" value="1"/>
</dbReference>
<dbReference type="PANTHER" id="PTHR43763">
    <property type="entry name" value="XAA-PRO AMINOPEPTIDASE 1"/>
    <property type="match status" value="1"/>
</dbReference>
<dbReference type="InterPro" id="IPR000994">
    <property type="entry name" value="Pept_M24"/>
</dbReference>
<dbReference type="InterPro" id="IPR032416">
    <property type="entry name" value="Peptidase_M24_C"/>
</dbReference>
<keyword evidence="8" id="KW-0645">Protease</keyword>
<dbReference type="Pfam" id="PF16189">
    <property type="entry name" value="Creatinase_N_2"/>
    <property type="match status" value="1"/>
</dbReference>
<dbReference type="Pfam" id="PF16188">
    <property type="entry name" value="Peptidase_M24_C"/>
    <property type="match status" value="1"/>
</dbReference>
<proteinExistence type="inferred from homology"/>
<feature type="domain" description="Peptidase M24" evidence="5">
    <location>
        <begin position="304"/>
        <end position="512"/>
    </location>
</feature>
<dbReference type="InterPro" id="IPR033740">
    <property type="entry name" value="Pept_M24B"/>
</dbReference>
<dbReference type="Pfam" id="PF00557">
    <property type="entry name" value="Peptidase_M24"/>
    <property type="match status" value="1"/>
</dbReference>
<gene>
    <name evidence="8" type="ORF">HLH35_16055</name>
</gene>
<evidence type="ECO:0000259" key="6">
    <source>
        <dbReference type="Pfam" id="PF01321"/>
    </source>
</evidence>
<dbReference type="Proteomes" id="UP000577891">
    <property type="component" value="Unassembled WGS sequence"/>
</dbReference>
<dbReference type="RefSeq" id="WP_182980106.1">
    <property type="nucleotide sequence ID" value="NZ_BAABGB010000057.1"/>
</dbReference>
<evidence type="ECO:0000256" key="4">
    <source>
        <dbReference type="ARBA" id="ARBA00023211"/>
    </source>
</evidence>
<keyword evidence="8" id="KW-0031">Aminopeptidase</keyword>
<feature type="domain" description="Creatinase N-terminal" evidence="6">
    <location>
        <begin position="6"/>
        <end position="123"/>
    </location>
</feature>
<dbReference type="GO" id="GO:0070006">
    <property type="term" value="F:metalloaminopeptidase activity"/>
    <property type="evidence" value="ECO:0007669"/>
    <property type="project" value="InterPro"/>
</dbReference>
<evidence type="ECO:0000256" key="1">
    <source>
        <dbReference type="ARBA" id="ARBA00008766"/>
    </source>
</evidence>
<dbReference type="InterPro" id="IPR050422">
    <property type="entry name" value="X-Pro_aminopeptidase_P"/>
</dbReference>
<keyword evidence="2" id="KW-0479">Metal-binding</keyword>
<dbReference type="GO" id="GO:0005737">
    <property type="term" value="C:cytoplasm"/>
    <property type="evidence" value="ECO:0007669"/>
    <property type="project" value="UniProtKB-ARBA"/>
</dbReference>
<comment type="caution">
    <text evidence="8">The sequence shown here is derived from an EMBL/GenBank/DDBJ whole genome shotgun (WGS) entry which is preliminary data.</text>
</comment>
<dbReference type="InterPro" id="IPR029149">
    <property type="entry name" value="Creatin/AminoP/Spt16_N"/>
</dbReference>
<dbReference type="InterPro" id="IPR000587">
    <property type="entry name" value="Creatinase_N"/>
</dbReference>
<evidence type="ECO:0000256" key="3">
    <source>
        <dbReference type="ARBA" id="ARBA00022801"/>
    </source>
</evidence>
<organism evidence="8 9">
    <name type="scientific">Gluconacetobacter asukensis</name>
    <dbReference type="NCBI Taxonomy" id="1017181"/>
    <lineage>
        <taxon>Bacteria</taxon>
        <taxon>Pseudomonadati</taxon>
        <taxon>Pseudomonadota</taxon>
        <taxon>Alphaproteobacteria</taxon>
        <taxon>Acetobacterales</taxon>
        <taxon>Acetobacteraceae</taxon>
        <taxon>Gluconacetobacter</taxon>
    </lineage>
</organism>
<feature type="domain" description="Peptidase M24 C-terminal" evidence="7">
    <location>
        <begin position="526"/>
        <end position="585"/>
    </location>
</feature>
<dbReference type="AlphaFoldDB" id="A0A7W4P4C1"/>
<accession>A0A7W4P4C1</accession>
<evidence type="ECO:0000256" key="2">
    <source>
        <dbReference type="ARBA" id="ARBA00022723"/>
    </source>
</evidence>
<evidence type="ECO:0000259" key="5">
    <source>
        <dbReference type="Pfam" id="PF00557"/>
    </source>
</evidence>
<dbReference type="FunFam" id="3.90.230.10:FF:000007">
    <property type="entry name" value="Xaa-Pro aminopeptidase P"/>
    <property type="match status" value="1"/>
</dbReference>
<sequence length="585" mass="63184">MTPAQRLEAFRGELARLGVDGFFLPRGDEYLGEYVPASAERLAFLTGFSGSAGFALVLPDEAIVFSDGRYQEQMRGQIDPAIWRIGHQYETPPGAWLARHAGDRRVGYDPRVTAGQDLAMFRAAGVTMVPLPRNPVDAIWRERPDEPAGVAETQPERLSGRSTASKIAEIAACLRAEGQDAVVLGDPTSVAWLLNLRGTDLPCLPIIRAQALLRADGQVILFVAPDRVSDEVRAHLGASVTVVPPGAMEGVLRACGGLVVRLDPQRVPVWFAEILSASGATLREGTDPCLRPRAIKTQAERIGMRQAHRLDGVALCRFLAWLDRHGIGETESAAAAHLLALRRASPECAGASFPSIVASGPNAAIMHYLPDGRADRRIEAGSFLLVDSGGQYRCGTTDVTRTVWVGAAPPPEAWRDQYTRVLKGLIRLSRAVFPAGTPGYRLDPLAREALWEVGLDFDHGAGHGLGSYLSVHEWPLGFTRRPVLDSIEAGMVLTNEPGYYAPGSHGMRLENAMETLLAVGGGDGAFCRFDTLTRAPIDRSALRVGLLDEGERRWLDAYHACVLDEIGPLLPPDDAAWLGAACRPI</sequence>
<keyword evidence="9" id="KW-1185">Reference proteome</keyword>
<comment type="similarity">
    <text evidence="1">Belongs to the peptidase M24B family.</text>
</comment>
<evidence type="ECO:0000313" key="8">
    <source>
        <dbReference type="EMBL" id="MBB2173610.1"/>
    </source>
</evidence>
<name>A0A7W4P4C1_9PROT</name>
<keyword evidence="4" id="KW-0464">Manganese</keyword>
<protein>
    <submittedName>
        <fullName evidence="8">Aminopeptidase P family protein</fullName>
    </submittedName>
</protein>
<dbReference type="EMBL" id="JABEQE010000017">
    <property type="protein sequence ID" value="MBB2173610.1"/>
    <property type="molecule type" value="Genomic_DNA"/>
</dbReference>
<dbReference type="Gene3D" id="3.90.230.10">
    <property type="entry name" value="Creatinase/methionine aminopeptidase superfamily"/>
    <property type="match status" value="1"/>
</dbReference>
<evidence type="ECO:0000259" key="7">
    <source>
        <dbReference type="Pfam" id="PF16188"/>
    </source>
</evidence>
<dbReference type="InterPro" id="IPR036005">
    <property type="entry name" value="Creatinase/aminopeptidase-like"/>
</dbReference>
<keyword evidence="3" id="KW-0378">Hydrolase</keyword>
<dbReference type="PANTHER" id="PTHR43763:SF6">
    <property type="entry name" value="XAA-PRO AMINOPEPTIDASE 1"/>
    <property type="match status" value="1"/>
</dbReference>
<dbReference type="SUPFAM" id="SSF53092">
    <property type="entry name" value="Creatinase/prolidase N-terminal domain"/>
    <property type="match status" value="1"/>
</dbReference>
<evidence type="ECO:0000313" key="9">
    <source>
        <dbReference type="Proteomes" id="UP000577891"/>
    </source>
</evidence>